<dbReference type="EMBL" id="BKCJ011667938">
    <property type="protein sequence ID" value="GFD46198.1"/>
    <property type="molecule type" value="Genomic_DNA"/>
</dbReference>
<comment type="caution">
    <text evidence="2">The sequence shown here is derived from an EMBL/GenBank/DDBJ whole genome shotgun (WGS) entry which is preliminary data.</text>
</comment>
<gene>
    <name evidence="2" type="ORF">Tci_918167</name>
</gene>
<accession>A0A699WKD1</accession>
<feature type="region of interest" description="Disordered" evidence="1">
    <location>
        <begin position="113"/>
        <end position="132"/>
    </location>
</feature>
<protein>
    <submittedName>
        <fullName evidence="2">Uncharacterized protein</fullName>
    </submittedName>
</protein>
<evidence type="ECO:0000256" key="1">
    <source>
        <dbReference type="SAM" id="MobiDB-lite"/>
    </source>
</evidence>
<evidence type="ECO:0000313" key="2">
    <source>
        <dbReference type="EMBL" id="GFD46198.1"/>
    </source>
</evidence>
<reference evidence="2" key="1">
    <citation type="journal article" date="2019" name="Sci. Rep.">
        <title>Draft genome of Tanacetum cinerariifolium, the natural source of mosquito coil.</title>
        <authorList>
            <person name="Yamashiro T."/>
            <person name="Shiraishi A."/>
            <person name="Satake H."/>
            <person name="Nakayama K."/>
        </authorList>
    </citation>
    <scope>NUCLEOTIDE SEQUENCE</scope>
</reference>
<organism evidence="2">
    <name type="scientific">Tanacetum cinerariifolium</name>
    <name type="common">Dalmatian daisy</name>
    <name type="synonym">Chrysanthemum cinerariifolium</name>
    <dbReference type="NCBI Taxonomy" id="118510"/>
    <lineage>
        <taxon>Eukaryota</taxon>
        <taxon>Viridiplantae</taxon>
        <taxon>Streptophyta</taxon>
        <taxon>Embryophyta</taxon>
        <taxon>Tracheophyta</taxon>
        <taxon>Spermatophyta</taxon>
        <taxon>Magnoliopsida</taxon>
        <taxon>eudicotyledons</taxon>
        <taxon>Gunneridae</taxon>
        <taxon>Pentapetalae</taxon>
        <taxon>asterids</taxon>
        <taxon>campanulids</taxon>
        <taxon>Asterales</taxon>
        <taxon>Asteraceae</taxon>
        <taxon>Asteroideae</taxon>
        <taxon>Anthemideae</taxon>
        <taxon>Anthemidinae</taxon>
        <taxon>Tanacetum</taxon>
    </lineage>
</organism>
<dbReference type="AlphaFoldDB" id="A0A699WKD1"/>
<name>A0A699WKD1_TANCI</name>
<proteinExistence type="predicted"/>
<feature type="non-terminal residue" evidence="2">
    <location>
        <position position="132"/>
    </location>
</feature>
<sequence>MLTARKSVQTLSSGRLASRYPLDHSSSDIFSAYDSSSDSLLDSPSDYSSDTSLVHSIPDSSFDKPFASFAGLPRKRHKSFIVSVPLATPVSEALSPVRADLLSPHKRIRGSVSVTAQDDSTEESYEAYKARY</sequence>